<proteinExistence type="predicted"/>
<dbReference type="AlphaFoldDB" id="L1NI73"/>
<sequence>MDKDISSYMVKDIFYYYKDDVNISDPEVFSLALEGVHTTAELLETYARQFKFSSYFTYFMNHVNSSGRHTDLSMSPSEMMKNVERFVIENRTFLREGSNTFQGTINGLPKSIIVNIENGQIRSLNLYPNYSARKTHNPIIYFGNIKWK</sequence>
<protein>
    <submittedName>
        <fullName evidence="1">Uncharacterized protein</fullName>
    </submittedName>
</protein>
<dbReference type="RefSeq" id="WP_009161718.1">
    <property type="nucleotide sequence ID" value="NZ_KB290974.1"/>
</dbReference>
<dbReference type="HOGENOM" id="CLU_1757179_0_0_10"/>
<comment type="caution">
    <text evidence="1">The sequence shown here is derived from an EMBL/GenBank/DDBJ whole genome shotgun (WGS) entry which is preliminary data.</text>
</comment>
<dbReference type="EMBL" id="AMEP01000043">
    <property type="protein sequence ID" value="EKY02960.1"/>
    <property type="molecule type" value="Genomic_DNA"/>
</dbReference>
<name>L1NI73_9BACT</name>
<accession>L1NI73</accession>
<evidence type="ECO:0000313" key="2">
    <source>
        <dbReference type="Proteomes" id="UP000010433"/>
    </source>
</evidence>
<gene>
    <name evidence="1" type="ORF">HMPREF9151_00549</name>
</gene>
<organism evidence="1 2">
    <name type="scientific">Hoylesella saccharolytica F0055</name>
    <dbReference type="NCBI Taxonomy" id="1127699"/>
    <lineage>
        <taxon>Bacteria</taxon>
        <taxon>Pseudomonadati</taxon>
        <taxon>Bacteroidota</taxon>
        <taxon>Bacteroidia</taxon>
        <taxon>Bacteroidales</taxon>
        <taxon>Prevotellaceae</taxon>
        <taxon>Hoylesella</taxon>
    </lineage>
</organism>
<dbReference type="STRING" id="1127699.HMPREF9151_00549"/>
<keyword evidence="2" id="KW-1185">Reference proteome</keyword>
<dbReference type="Proteomes" id="UP000010433">
    <property type="component" value="Unassembled WGS sequence"/>
</dbReference>
<reference evidence="1 2" key="1">
    <citation type="submission" date="2012-05" db="EMBL/GenBank/DDBJ databases">
        <authorList>
            <person name="Weinstock G."/>
            <person name="Sodergren E."/>
            <person name="Lobos E.A."/>
            <person name="Fulton L."/>
            <person name="Fulton R."/>
            <person name="Courtney L."/>
            <person name="Fronick C."/>
            <person name="O'Laughlin M."/>
            <person name="Godfrey J."/>
            <person name="Wilson R.M."/>
            <person name="Miner T."/>
            <person name="Farmer C."/>
            <person name="Delehaunty K."/>
            <person name="Cordes M."/>
            <person name="Minx P."/>
            <person name="Tomlinson C."/>
            <person name="Chen J."/>
            <person name="Wollam A."/>
            <person name="Pepin K.H."/>
            <person name="Bhonagiri V."/>
            <person name="Zhang X."/>
            <person name="Suruliraj S."/>
            <person name="Warren W."/>
            <person name="Mitreva M."/>
            <person name="Mardis E.R."/>
            <person name="Wilson R.K."/>
        </authorList>
    </citation>
    <scope>NUCLEOTIDE SEQUENCE [LARGE SCALE GENOMIC DNA]</scope>
    <source>
        <strain evidence="1 2">F0055</strain>
    </source>
</reference>
<evidence type="ECO:0000313" key="1">
    <source>
        <dbReference type="EMBL" id="EKY02960.1"/>
    </source>
</evidence>